<feature type="non-terminal residue" evidence="1">
    <location>
        <position position="1"/>
    </location>
</feature>
<dbReference type="EMBL" id="CAJVPL010002911">
    <property type="protein sequence ID" value="CAG8622253.1"/>
    <property type="molecule type" value="Genomic_DNA"/>
</dbReference>
<evidence type="ECO:0000313" key="2">
    <source>
        <dbReference type="Proteomes" id="UP000789831"/>
    </source>
</evidence>
<dbReference type="Proteomes" id="UP000789831">
    <property type="component" value="Unassembled WGS sequence"/>
</dbReference>
<reference evidence="1" key="1">
    <citation type="submission" date="2021-06" db="EMBL/GenBank/DDBJ databases">
        <authorList>
            <person name="Kallberg Y."/>
            <person name="Tangrot J."/>
            <person name="Rosling A."/>
        </authorList>
    </citation>
    <scope>NUCLEOTIDE SEQUENCE</scope>
    <source>
        <strain evidence="1">MT106</strain>
    </source>
</reference>
<protein>
    <submittedName>
        <fullName evidence="1">8357_t:CDS:1</fullName>
    </submittedName>
</protein>
<gene>
    <name evidence="1" type="ORF">AGERDE_LOCUS10121</name>
</gene>
<evidence type="ECO:0000313" key="1">
    <source>
        <dbReference type="EMBL" id="CAG8622253.1"/>
    </source>
</evidence>
<accession>A0A9N9GS50</accession>
<dbReference type="AlphaFoldDB" id="A0A9N9GS50"/>
<proteinExistence type="predicted"/>
<organism evidence="1 2">
    <name type="scientific">Ambispora gerdemannii</name>
    <dbReference type="NCBI Taxonomy" id="144530"/>
    <lineage>
        <taxon>Eukaryota</taxon>
        <taxon>Fungi</taxon>
        <taxon>Fungi incertae sedis</taxon>
        <taxon>Mucoromycota</taxon>
        <taxon>Glomeromycotina</taxon>
        <taxon>Glomeromycetes</taxon>
        <taxon>Archaeosporales</taxon>
        <taxon>Ambisporaceae</taxon>
        <taxon>Ambispora</taxon>
    </lineage>
</organism>
<sequence length="134" mass="15341">NYKEKNKDNYEDDESATAFFTHNIRITKIMYSPMPIEYPPTAPDGYAVVFNVDGWSHPDAVFKNIQYSLGEPSGISSAKSPFFDGIKVKITHKKCQEVKICEFCHSSLKNMIHTMVDTDSNQFKQIQNEILKDL</sequence>
<name>A0A9N9GS50_9GLOM</name>
<comment type="caution">
    <text evidence="1">The sequence shown here is derived from an EMBL/GenBank/DDBJ whole genome shotgun (WGS) entry which is preliminary data.</text>
</comment>
<dbReference type="OrthoDB" id="2428875at2759"/>
<keyword evidence="2" id="KW-1185">Reference proteome</keyword>